<dbReference type="SUPFAM" id="SSF46689">
    <property type="entry name" value="Homeodomain-like"/>
    <property type="match status" value="1"/>
</dbReference>
<dbReference type="PANTHER" id="PTHR48111">
    <property type="entry name" value="REGULATOR OF RPOS"/>
    <property type="match status" value="1"/>
</dbReference>
<dbReference type="GO" id="GO:0000976">
    <property type="term" value="F:transcription cis-regulatory region binding"/>
    <property type="evidence" value="ECO:0007669"/>
    <property type="project" value="TreeGrafter"/>
</dbReference>
<sequence length="258" mass="28672">MKLLLIDDSPTDLRLLVDMLRGRHMRVSVALDGDKGYQLAALHRPELILLDVRMPGMDGFATCRRLKANPATQRIPVIFLTAANDLDERLEGFSLGAVDYIGKPFSEEEVLARVGVHLNSIPMALPSAAEEASATSRDEVLARAAQKILGDRIADPPSLQELAELLGTNRSQISKSFLASCHQPVFGWLREERLRQAYSRVCRGDTSILLIAEHLGYSSAANFTKAFRERFGLSPRDLREDMRARRHLSGTSPEPRQA</sequence>
<evidence type="ECO:0000256" key="1">
    <source>
        <dbReference type="ARBA" id="ARBA00022553"/>
    </source>
</evidence>
<evidence type="ECO:0000256" key="6">
    <source>
        <dbReference type="PROSITE-ProRule" id="PRU00169"/>
    </source>
</evidence>
<dbReference type="InterPro" id="IPR011006">
    <property type="entry name" value="CheY-like_superfamily"/>
</dbReference>
<evidence type="ECO:0000259" key="8">
    <source>
        <dbReference type="PROSITE" id="PS50110"/>
    </source>
</evidence>
<dbReference type="Proteomes" id="UP000233293">
    <property type="component" value="Unassembled WGS sequence"/>
</dbReference>
<dbReference type="InterPro" id="IPR020449">
    <property type="entry name" value="Tscrpt_reg_AraC-type_HTH"/>
</dbReference>
<evidence type="ECO:0000313" key="9">
    <source>
        <dbReference type="EMBL" id="PKU24691.1"/>
    </source>
</evidence>
<dbReference type="SMART" id="SM00342">
    <property type="entry name" value="HTH_ARAC"/>
    <property type="match status" value="1"/>
</dbReference>
<keyword evidence="4 9" id="KW-0238">DNA-binding</keyword>
<dbReference type="InterPro" id="IPR009057">
    <property type="entry name" value="Homeodomain-like_sf"/>
</dbReference>
<keyword evidence="2" id="KW-0902">Two-component regulatory system</keyword>
<evidence type="ECO:0000259" key="7">
    <source>
        <dbReference type="PROSITE" id="PS01124"/>
    </source>
</evidence>
<organism evidence="9 10">
    <name type="scientific">Telmatospirillum siberiense</name>
    <dbReference type="NCBI Taxonomy" id="382514"/>
    <lineage>
        <taxon>Bacteria</taxon>
        <taxon>Pseudomonadati</taxon>
        <taxon>Pseudomonadota</taxon>
        <taxon>Alphaproteobacteria</taxon>
        <taxon>Rhodospirillales</taxon>
        <taxon>Rhodospirillaceae</taxon>
        <taxon>Telmatospirillum</taxon>
    </lineage>
</organism>
<dbReference type="InterPro" id="IPR039420">
    <property type="entry name" value="WalR-like"/>
</dbReference>
<dbReference type="PANTHER" id="PTHR48111:SF1">
    <property type="entry name" value="TWO-COMPONENT RESPONSE REGULATOR ORR33"/>
    <property type="match status" value="1"/>
</dbReference>
<dbReference type="PROSITE" id="PS01124">
    <property type="entry name" value="HTH_ARAC_FAMILY_2"/>
    <property type="match status" value="1"/>
</dbReference>
<dbReference type="RefSeq" id="WP_101250484.1">
    <property type="nucleotide sequence ID" value="NZ_PIUM01000009.1"/>
</dbReference>
<dbReference type="Pfam" id="PF00072">
    <property type="entry name" value="Response_reg"/>
    <property type="match status" value="1"/>
</dbReference>
<dbReference type="SMART" id="SM00448">
    <property type="entry name" value="REC"/>
    <property type="match status" value="1"/>
</dbReference>
<dbReference type="Gene3D" id="1.10.10.60">
    <property type="entry name" value="Homeodomain-like"/>
    <property type="match status" value="1"/>
</dbReference>
<accession>A0A2N3PWB9</accession>
<evidence type="ECO:0000256" key="4">
    <source>
        <dbReference type="ARBA" id="ARBA00023125"/>
    </source>
</evidence>
<dbReference type="AlphaFoldDB" id="A0A2N3PWB9"/>
<evidence type="ECO:0000313" key="10">
    <source>
        <dbReference type="Proteomes" id="UP000233293"/>
    </source>
</evidence>
<dbReference type="PROSITE" id="PS50110">
    <property type="entry name" value="RESPONSE_REGULATORY"/>
    <property type="match status" value="1"/>
</dbReference>
<name>A0A2N3PWB9_9PROT</name>
<dbReference type="GO" id="GO:0032993">
    <property type="term" value="C:protein-DNA complex"/>
    <property type="evidence" value="ECO:0007669"/>
    <property type="project" value="TreeGrafter"/>
</dbReference>
<proteinExistence type="predicted"/>
<feature type="domain" description="HTH araC/xylS-type" evidence="7">
    <location>
        <begin position="143"/>
        <end position="241"/>
    </location>
</feature>
<gene>
    <name evidence="9" type="ORF">CWS72_10150</name>
</gene>
<keyword evidence="10" id="KW-1185">Reference proteome</keyword>
<keyword evidence="5" id="KW-0804">Transcription</keyword>
<dbReference type="SUPFAM" id="SSF52172">
    <property type="entry name" value="CheY-like"/>
    <property type="match status" value="1"/>
</dbReference>
<evidence type="ECO:0000256" key="2">
    <source>
        <dbReference type="ARBA" id="ARBA00023012"/>
    </source>
</evidence>
<comment type="caution">
    <text evidence="9">The sequence shown here is derived from an EMBL/GenBank/DDBJ whole genome shotgun (WGS) entry which is preliminary data.</text>
</comment>
<dbReference type="GO" id="GO:0000156">
    <property type="term" value="F:phosphorelay response regulator activity"/>
    <property type="evidence" value="ECO:0007669"/>
    <property type="project" value="TreeGrafter"/>
</dbReference>
<protein>
    <submittedName>
        <fullName evidence="9">DNA-binding response regulator</fullName>
    </submittedName>
</protein>
<feature type="domain" description="Response regulatory" evidence="8">
    <location>
        <begin position="2"/>
        <end position="118"/>
    </location>
</feature>
<dbReference type="GO" id="GO:0005829">
    <property type="term" value="C:cytosol"/>
    <property type="evidence" value="ECO:0007669"/>
    <property type="project" value="TreeGrafter"/>
</dbReference>
<keyword evidence="1 6" id="KW-0597">Phosphoprotein</keyword>
<dbReference type="GO" id="GO:0003700">
    <property type="term" value="F:DNA-binding transcription factor activity"/>
    <property type="evidence" value="ECO:0007669"/>
    <property type="project" value="InterPro"/>
</dbReference>
<dbReference type="InterPro" id="IPR018060">
    <property type="entry name" value="HTH_AraC"/>
</dbReference>
<keyword evidence="3" id="KW-0805">Transcription regulation</keyword>
<evidence type="ECO:0000256" key="5">
    <source>
        <dbReference type="ARBA" id="ARBA00023163"/>
    </source>
</evidence>
<dbReference type="Pfam" id="PF12833">
    <property type="entry name" value="HTH_18"/>
    <property type="match status" value="1"/>
</dbReference>
<dbReference type="InterPro" id="IPR001789">
    <property type="entry name" value="Sig_transdc_resp-reg_receiver"/>
</dbReference>
<dbReference type="Gene3D" id="3.40.50.2300">
    <property type="match status" value="1"/>
</dbReference>
<dbReference type="PRINTS" id="PR00032">
    <property type="entry name" value="HTHARAC"/>
</dbReference>
<dbReference type="OrthoDB" id="9801602at2"/>
<dbReference type="CDD" id="cd19920">
    <property type="entry name" value="REC_PA4781-like"/>
    <property type="match status" value="1"/>
</dbReference>
<feature type="modified residue" description="4-aspartylphosphate" evidence="6">
    <location>
        <position position="51"/>
    </location>
</feature>
<dbReference type="EMBL" id="PIUM01000009">
    <property type="protein sequence ID" value="PKU24691.1"/>
    <property type="molecule type" value="Genomic_DNA"/>
</dbReference>
<reference evidence="10" key="1">
    <citation type="submission" date="2017-12" db="EMBL/GenBank/DDBJ databases">
        <title>Draft genome sequence of Telmatospirillum siberiense 26-4b1T, an acidotolerant peatland alphaproteobacterium potentially involved in sulfur cycling.</title>
        <authorList>
            <person name="Hausmann B."/>
            <person name="Pjevac P."/>
            <person name="Schreck K."/>
            <person name="Herbold C.W."/>
            <person name="Daims H."/>
            <person name="Wagner M."/>
            <person name="Pester M."/>
            <person name="Loy A."/>
        </authorList>
    </citation>
    <scope>NUCLEOTIDE SEQUENCE [LARGE SCALE GENOMIC DNA]</scope>
    <source>
        <strain evidence="10">26-4b1</strain>
    </source>
</reference>
<evidence type="ECO:0000256" key="3">
    <source>
        <dbReference type="ARBA" id="ARBA00023015"/>
    </source>
</evidence>